<dbReference type="STRING" id="641238.SAMN04490244_101244"/>
<dbReference type="RefSeq" id="WP_092687161.1">
    <property type="nucleotide sequence ID" value="NZ_FOGU01000001.1"/>
</dbReference>
<keyword evidence="3" id="KW-1185">Reference proteome</keyword>
<gene>
    <name evidence="2" type="ORF">SAMN04490244_101244</name>
</gene>
<organism evidence="2 3">
    <name type="scientific">Tranquillimonas rosea</name>
    <dbReference type="NCBI Taxonomy" id="641238"/>
    <lineage>
        <taxon>Bacteria</taxon>
        <taxon>Pseudomonadati</taxon>
        <taxon>Pseudomonadota</taxon>
        <taxon>Alphaproteobacteria</taxon>
        <taxon>Rhodobacterales</taxon>
        <taxon>Roseobacteraceae</taxon>
        <taxon>Tranquillimonas</taxon>
    </lineage>
</organism>
<dbReference type="AlphaFoldDB" id="A0A1H9PLJ5"/>
<proteinExistence type="predicted"/>
<evidence type="ECO:0000313" key="2">
    <source>
        <dbReference type="EMBL" id="SER49092.1"/>
    </source>
</evidence>
<reference evidence="2 3" key="1">
    <citation type="submission" date="2016-10" db="EMBL/GenBank/DDBJ databases">
        <authorList>
            <person name="de Groot N.N."/>
        </authorList>
    </citation>
    <scope>NUCLEOTIDE SEQUENCE [LARGE SCALE GENOMIC DNA]</scope>
    <source>
        <strain evidence="2 3">DSM 23042</strain>
    </source>
</reference>
<dbReference type="EMBL" id="FOGU01000001">
    <property type="protein sequence ID" value="SER49092.1"/>
    <property type="molecule type" value="Genomic_DNA"/>
</dbReference>
<sequence length="163" mass="16765">MNVSKIVKDAVGQVAPTVAGALGGPLAGRVVREVSQAVTGRPDAPDAQLRAAVQDMGKAELEALAALESEYTARLKIAAKDRADARARHKGALFPMVLAGVIIAGFFAVLGTLMFVAPPTGMREVLIALIGLLGGAVSSVTQFYFGSSQGSKDKTALMSGVKK</sequence>
<keyword evidence="1" id="KW-1133">Transmembrane helix</keyword>
<keyword evidence="1" id="KW-0812">Transmembrane</keyword>
<accession>A0A1H9PLJ5</accession>
<evidence type="ECO:0008006" key="4">
    <source>
        <dbReference type="Google" id="ProtNLM"/>
    </source>
</evidence>
<evidence type="ECO:0000313" key="3">
    <source>
        <dbReference type="Proteomes" id="UP000198885"/>
    </source>
</evidence>
<keyword evidence="1" id="KW-0472">Membrane</keyword>
<dbReference type="Proteomes" id="UP000198885">
    <property type="component" value="Unassembled WGS sequence"/>
</dbReference>
<feature type="transmembrane region" description="Helical" evidence="1">
    <location>
        <begin position="92"/>
        <end position="113"/>
    </location>
</feature>
<name>A0A1H9PLJ5_9RHOB</name>
<protein>
    <recommendedName>
        <fullName evidence="4">Holin of 3TMs, for gene-transfer release</fullName>
    </recommendedName>
</protein>
<feature type="transmembrane region" description="Helical" evidence="1">
    <location>
        <begin position="125"/>
        <end position="145"/>
    </location>
</feature>
<evidence type="ECO:0000256" key="1">
    <source>
        <dbReference type="SAM" id="Phobius"/>
    </source>
</evidence>